<feature type="transmembrane region" description="Helical" evidence="1">
    <location>
        <begin position="146"/>
        <end position="168"/>
    </location>
</feature>
<comment type="caution">
    <text evidence="2">The sequence shown here is derived from an EMBL/GenBank/DDBJ whole genome shotgun (WGS) entry which is preliminary data.</text>
</comment>
<dbReference type="RefSeq" id="WP_169565682.1">
    <property type="nucleotide sequence ID" value="NZ_JAAXYH010000019.1"/>
</dbReference>
<gene>
    <name evidence="2" type="primary">ampE</name>
    <name evidence="2" type="ORF">HC757_17510</name>
</gene>
<dbReference type="NCBIfam" id="NF008219">
    <property type="entry name" value="PRK10987.1"/>
    <property type="match status" value="1"/>
</dbReference>
<dbReference type="Proteomes" id="UP000737113">
    <property type="component" value="Unassembled WGS sequence"/>
</dbReference>
<reference evidence="2" key="1">
    <citation type="submission" date="2020-04" db="EMBL/GenBank/DDBJ databases">
        <title>Description of Shewanella salipaludis sp. nov., isolated from a salt marsh.</title>
        <authorList>
            <person name="Park S."/>
            <person name="Yoon J.-H."/>
        </authorList>
    </citation>
    <scope>NUCLEOTIDE SEQUENCE</scope>
    <source>
        <strain evidence="2">SHSM-M6</strain>
    </source>
</reference>
<feature type="transmembrane region" description="Helical" evidence="1">
    <location>
        <begin position="41"/>
        <end position="61"/>
    </location>
</feature>
<dbReference type="GO" id="GO:0005886">
    <property type="term" value="C:plasma membrane"/>
    <property type="evidence" value="ECO:0007669"/>
    <property type="project" value="TreeGrafter"/>
</dbReference>
<keyword evidence="1" id="KW-1133">Transmembrane helix</keyword>
<evidence type="ECO:0000313" key="2">
    <source>
        <dbReference type="EMBL" id="NMH66958.1"/>
    </source>
</evidence>
<dbReference type="PANTHER" id="PTHR38684:SF1">
    <property type="entry name" value="PROTEIN AMPE"/>
    <property type="match status" value="1"/>
</dbReference>
<feature type="transmembrane region" description="Helical" evidence="1">
    <location>
        <begin position="68"/>
        <end position="91"/>
    </location>
</feature>
<dbReference type="PANTHER" id="PTHR38684">
    <property type="entry name" value="PROTEIN AMPE"/>
    <property type="match status" value="1"/>
</dbReference>
<keyword evidence="3" id="KW-1185">Reference proteome</keyword>
<sequence length="284" mass="31258">MALFSLLVAILVERLKLLPSTWQFDGLLRRYHASVFGSEPLSSDLVMALALVLPAVGVYLLSWAAAGLFWGGLSLVLWVLVSVLCLCHQQQRRAFKHYIQAACRGDVQACYHYAGELDCSECFDAVSETDLGTKVGQSVAWINYRYYGAVALYLVFLGPVGAIFYCTVRFYAEENRRKAQALPLVDTVLMLLDWLPSRLFAFGYVLSGEFSRALATWRANALRPGTSARRVITETAMAAESVAEDAGNAPVSVQPTLALLALTKRNFMLLVTLLSLLTIFGLVS</sequence>
<keyword evidence="1" id="KW-0812">Transmembrane</keyword>
<organism evidence="2 3">
    <name type="scientific">Shewanella salipaludis</name>
    <dbReference type="NCBI Taxonomy" id="2723052"/>
    <lineage>
        <taxon>Bacteria</taxon>
        <taxon>Pseudomonadati</taxon>
        <taxon>Pseudomonadota</taxon>
        <taxon>Gammaproteobacteria</taxon>
        <taxon>Alteromonadales</taxon>
        <taxon>Shewanellaceae</taxon>
        <taxon>Shewanella</taxon>
    </lineage>
</organism>
<dbReference type="InterPro" id="IPR031347">
    <property type="entry name" value="AmpE"/>
</dbReference>
<dbReference type="GO" id="GO:0046677">
    <property type="term" value="P:response to antibiotic"/>
    <property type="evidence" value="ECO:0007669"/>
    <property type="project" value="TreeGrafter"/>
</dbReference>
<name>A0A972G174_9GAMM</name>
<accession>A0A972G174</accession>
<dbReference type="InterPro" id="IPR052966">
    <property type="entry name" value="Beta-lactamase_Reg"/>
</dbReference>
<evidence type="ECO:0000313" key="3">
    <source>
        <dbReference type="Proteomes" id="UP000737113"/>
    </source>
</evidence>
<protein>
    <submittedName>
        <fullName evidence="2">Beta-lactamase regulator AmpE</fullName>
    </submittedName>
</protein>
<proteinExistence type="predicted"/>
<dbReference type="EMBL" id="JAAXYH010000019">
    <property type="protein sequence ID" value="NMH66958.1"/>
    <property type="molecule type" value="Genomic_DNA"/>
</dbReference>
<feature type="transmembrane region" description="Helical" evidence="1">
    <location>
        <begin position="267"/>
        <end position="283"/>
    </location>
</feature>
<dbReference type="Pfam" id="PF17113">
    <property type="entry name" value="AmpE"/>
    <property type="match status" value="1"/>
</dbReference>
<keyword evidence="1" id="KW-0472">Membrane</keyword>
<evidence type="ECO:0000256" key="1">
    <source>
        <dbReference type="SAM" id="Phobius"/>
    </source>
</evidence>
<dbReference type="AlphaFoldDB" id="A0A972G174"/>